<accession>A0ABR0LPI7</accession>
<feature type="compositionally biased region" description="Basic and acidic residues" evidence="1">
    <location>
        <begin position="170"/>
        <end position="185"/>
    </location>
</feature>
<evidence type="ECO:0000313" key="2">
    <source>
        <dbReference type="EMBL" id="KAK5201438.1"/>
    </source>
</evidence>
<feature type="compositionally biased region" description="Low complexity" evidence="1">
    <location>
        <begin position="160"/>
        <end position="169"/>
    </location>
</feature>
<name>A0ABR0LPI7_9PEZI</name>
<feature type="compositionally biased region" description="Basic and acidic residues" evidence="1">
    <location>
        <begin position="88"/>
        <end position="99"/>
    </location>
</feature>
<keyword evidence="3" id="KW-1185">Reference proteome</keyword>
<reference evidence="2 3" key="1">
    <citation type="submission" date="2023-08" db="EMBL/GenBank/DDBJ databases">
        <title>Black Yeasts Isolated from many extreme environments.</title>
        <authorList>
            <person name="Coleine C."/>
            <person name="Stajich J.E."/>
            <person name="Selbmann L."/>
        </authorList>
    </citation>
    <scope>NUCLEOTIDE SEQUENCE [LARGE SCALE GENOMIC DNA]</scope>
    <source>
        <strain evidence="2 3">CCFEE 536</strain>
    </source>
</reference>
<feature type="region of interest" description="Disordered" evidence="1">
    <location>
        <begin position="88"/>
        <end position="185"/>
    </location>
</feature>
<gene>
    <name evidence="2" type="ORF">LTR16_002675</name>
</gene>
<dbReference type="EMBL" id="JAVRRA010016636">
    <property type="protein sequence ID" value="KAK5201438.1"/>
    <property type="molecule type" value="Genomic_DNA"/>
</dbReference>
<dbReference type="Proteomes" id="UP001357485">
    <property type="component" value="Unassembled WGS sequence"/>
</dbReference>
<evidence type="ECO:0000256" key="1">
    <source>
        <dbReference type="SAM" id="MobiDB-lite"/>
    </source>
</evidence>
<evidence type="ECO:0000313" key="3">
    <source>
        <dbReference type="Proteomes" id="UP001357485"/>
    </source>
</evidence>
<organism evidence="2 3">
    <name type="scientific">Cryomyces antarcticus</name>
    <dbReference type="NCBI Taxonomy" id="329879"/>
    <lineage>
        <taxon>Eukaryota</taxon>
        <taxon>Fungi</taxon>
        <taxon>Dikarya</taxon>
        <taxon>Ascomycota</taxon>
        <taxon>Pezizomycotina</taxon>
        <taxon>Dothideomycetes</taxon>
        <taxon>Dothideomycetes incertae sedis</taxon>
        <taxon>Cryomyces</taxon>
    </lineage>
</organism>
<feature type="non-terminal residue" evidence="2">
    <location>
        <position position="185"/>
    </location>
</feature>
<sequence length="185" mass="21218">MSDDVYSPQQRLTINIYINFQRPHVANNPTVNSSEFSSNPLRDVGPQDKNVLLTLHVLFPNEFLPALDLLDRRLVSRLVVGDVDLNEHEHESGGEDIVREPQTTATSRNAEDGGSAKPPIDLDLDNPKHAHQGQERVRNSSEKSQNYTVYYVRSAQPQPYRSHSSSSRYESYKRRDNYEHTTHYE</sequence>
<feature type="compositionally biased region" description="Basic and acidic residues" evidence="1">
    <location>
        <begin position="125"/>
        <end position="141"/>
    </location>
</feature>
<comment type="caution">
    <text evidence="2">The sequence shown here is derived from an EMBL/GenBank/DDBJ whole genome shotgun (WGS) entry which is preliminary data.</text>
</comment>
<proteinExistence type="predicted"/>
<protein>
    <submittedName>
        <fullName evidence="2">Uncharacterized protein</fullName>
    </submittedName>
</protein>